<keyword evidence="2" id="KW-1185">Reference proteome</keyword>
<organism evidence="1 2">
    <name type="scientific">Paenibacillus popilliae ATCC 14706</name>
    <dbReference type="NCBI Taxonomy" id="1212764"/>
    <lineage>
        <taxon>Bacteria</taxon>
        <taxon>Bacillati</taxon>
        <taxon>Bacillota</taxon>
        <taxon>Bacilli</taxon>
        <taxon>Bacillales</taxon>
        <taxon>Paenibacillaceae</taxon>
        <taxon>Paenibacillus</taxon>
    </lineage>
</organism>
<proteinExistence type="predicted"/>
<protein>
    <submittedName>
        <fullName evidence="1">Transposase and inactivated derivative</fullName>
    </submittedName>
</protein>
<dbReference type="Proteomes" id="UP000029453">
    <property type="component" value="Unassembled WGS sequence"/>
</dbReference>
<accession>M9L855</accession>
<name>M9L855_PAEPP</name>
<evidence type="ECO:0000313" key="1">
    <source>
        <dbReference type="EMBL" id="GAC41292.1"/>
    </source>
</evidence>
<gene>
    <name evidence="1" type="ORF">PPOP_0642</name>
</gene>
<dbReference type="AlphaFoldDB" id="M9L855"/>
<sequence>MKPSFDQCCLYDNMKTVVDRQDESGEAIWNKLFARFTQHYGFVLRRCMPYRARTKGKVYVIRINDKHGTTKKGVGNGGKA</sequence>
<dbReference type="PANTHER" id="PTHR35004">
    <property type="entry name" value="TRANSPOSASE RV3428C-RELATED"/>
    <property type="match status" value="1"/>
</dbReference>
<reference evidence="1 2" key="1">
    <citation type="submission" date="2012-10" db="EMBL/GenBank/DDBJ databases">
        <title>Draft Genome Sequence of Paenibacillus popilliae ATCC 14706T.</title>
        <authorList>
            <person name="Iiyama K."/>
            <person name="Mori K."/>
            <person name="Mon H."/>
            <person name="Chieda Y."/>
            <person name="Lee J.M."/>
            <person name="Kusakabe T."/>
            <person name="Tashiro K."/>
            <person name="Asano S."/>
            <person name="Yasunaga-Aoki C."/>
            <person name="Shimizu S."/>
        </authorList>
    </citation>
    <scope>NUCLEOTIDE SEQUENCE [LARGE SCALE GENOMIC DNA]</scope>
    <source>
        <strain evidence="1 2">ATCC 14706</strain>
    </source>
</reference>
<dbReference type="PANTHER" id="PTHR35004:SF6">
    <property type="entry name" value="TRANSPOSASE"/>
    <property type="match status" value="1"/>
</dbReference>
<dbReference type="OrthoDB" id="92877at2"/>
<comment type="caution">
    <text evidence="1">The sequence shown here is derived from an EMBL/GenBank/DDBJ whole genome shotgun (WGS) entry which is preliminary data.</text>
</comment>
<dbReference type="RefSeq" id="WP_006284594.1">
    <property type="nucleotide sequence ID" value="NZ_BALG01000026.1"/>
</dbReference>
<evidence type="ECO:0000313" key="2">
    <source>
        <dbReference type="Proteomes" id="UP000029453"/>
    </source>
</evidence>
<dbReference type="EMBL" id="BALG01000026">
    <property type="protein sequence ID" value="GAC41292.1"/>
    <property type="molecule type" value="Genomic_DNA"/>
</dbReference>